<reference evidence="2" key="1">
    <citation type="submission" date="2020-10" db="EMBL/GenBank/DDBJ databases">
        <authorList>
            <person name="Gilroy R."/>
        </authorList>
    </citation>
    <scope>NUCLEOTIDE SEQUENCE</scope>
    <source>
        <strain evidence="2">CHK195-11698</strain>
    </source>
</reference>
<comment type="caution">
    <text evidence="2">The sequence shown here is derived from an EMBL/GenBank/DDBJ whole genome shotgun (WGS) entry which is preliminary data.</text>
</comment>
<proteinExistence type="predicted"/>
<protein>
    <submittedName>
        <fullName evidence="2">DUF948 domain-containing protein</fullName>
    </submittedName>
</protein>
<dbReference type="AlphaFoldDB" id="A0A9D1L0S7"/>
<organism evidence="2 3">
    <name type="scientific">Candidatus Fimiplasma intestinipullorum</name>
    <dbReference type="NCBI Taxonomy" id="2840825"/>
    <lineage>
        <taxon>Bacteria</taxon>
        <taxon>Bacillati</taxon>
        <taxon>Bacillota</taxon>
        <taxon>Clostridia</taxon>
        <taxon>Eubacteriales</taxon>
        <taxon>Candidatus Fimiplasma</taxon>
    </lineage>
</organism>
<gene>
    <name evidence="2" type="ORF">IAD15_04830</name>
</gene>
<evidence type="ECO:0000313" key="2">
    <source>
        <dbReference type="EMBL" id="HIU13376.1"/>
    </source>
</evidence>
<sequence>MTAVEICLCILLVAGAFACICLGILFIRMLSTLDEANSSLREMNRAIDKANHTIDDLNYKLKLMNAPIEKVSGLFDHKSNSSFLGRTLSMAGAYRAGKKRKK</sequence>
<evidence type="ECO:0000313" key="3">
    <source>
        <dbReference type="Proteomes" id="UP000824175"/>
    </source>
</evidence>
<evidence type="ECO:0000256" key="1">
    <source>
        <dbReference type="SAM" id="Coils"/>
    </source>
</evidence>
<name>A0A9D1L0S7_9FIRM</name>
<accession>A0A9D1L0S7</accession>
<dbReference type="EMBL" id="DVMJ01000040">
    <property type="protein sequence ID" value="HIU13376.1"/>
    <property type="molecule type" value="Genomic_DNA"/>
</dbReference>
<reference evidence="2" key="2">
    <citation type="journal article" date="2021" name="PeerJ">
        <title>Extensive microbial diversity within the chicken gut microbiome revealed by metagenomics and culture.</title>
        <authorList>
            <person name="Gilroy R."/>
            <person name="Ravi A."/>
            <person name="Getino M."/>
            <person name="Pursley I."/>
            <person name="Horton D.L."/>
            <person name="Alikhan N.F."/>
            <person name="Baker D."/>
            <person name="Gharbi K."/>
            <person name="Hall N."/>
            <person name="Watson M."/>
            <person name="Adriaenssens E.M."/>
            <person name="Foster-Nyarko E."/>
            <person name="Jarju S."/>
            <person name="Secka A."/>
            <person name="Antonio M."/>
            <person name="Oren A."/>
            <person name="Chaudhuri R.R."/>
            <person name="La Ragione R."/>
            <person name="Hildebrand F."/>
            <person name="Pallen M.J."/>
        </authorList>
    </citation>
    <scope>NUCLEOTIDE SEQUENCE</scope>
    <source>
        <strain evidence="2">CHK195-11698</strain>
    </source>
</reference>
<dbReference type="Proteomes" id="UP000824175">
    <property type="component" value="Unassembled WGS sequence"/>
</dbReference>
<keyword evidence="1" id="KW-0175">Coiled coil</keyword>
<feature type="coiled-coil region" evidence="1">
    <location>
        <begin position="33"/>
        <end position="60"/>
    </location>
</feature>